<dbReference type="SUPFAM" id="SSF69304">
    <property type="entry name" value="Tricorn protease N-terminal domain"/>
    <property type="match status" value="1"/>
</dbReference>
<evidence type="ECO:0000256" key="2">
    <source>
        <dbReference type="SAM" id="SignalP"/>
    </source>
</evidence>
<dbReference type="Proteomes" id="UP000001880">
    <property type="component" value="Chromosome"/>
</dbReference>
<dbReference type="PANTHER" id="PTHR36842:SF1">
    <property type="entry name" value="PROTEIN TOLB"/>
    <property type="match status" value="1"/>
</dbReference>
<dbReference type="PANTHER" id="PTHR36842">
    <property type="entry name" value="PROTEIN TOLB HOMOLOG"/>
    <property type="match status" value="1"/>
</dbReference>
<dbReference type="Gene3D" id="2.120.10.30">
    <property type="entry name" value="TolB, C-terminal domain"/>
    <property type="match status" value="2"/>
</dbReference>
<feature type="signal peptide" evidence="2">
    <location>
        <begin position="1"/>
        <end position="28"/>
    </location>
</feature>
<dbReference type="InterPro" id="IPR011042">
    <property type="entry name" value="6-blade_b-propeller_TolB-like"/>
</dbReference>
<proteinExistence type="inferred from homology"/>
<dbReference type="OrthoDB" id="9815657at2"/>
<protein>
    <submittedName>
        <fullName evidence="3">Beta-propeller repeat-containing to-pal system protein TolB</fullName>
    </submittedName>
</protein>
<sequence length="362" mass="39285">MRSTSTRRSAALALSAVLALGCSLGACKRRDPAAPMSMDERGDIPGAIAFVSERGDDKDVWLTTPTGEERQLTKDEGDEYPAAAIPGQDALLVIAARDLGDVHKEQLQLVRLSGERVGSLHAPRGRSRNPSVAPDGSWLVAESDAEGFSNLVRMTPAPEAEARSIQDAKAGSFEPSISPDGTQIAFVSSRDGDPELYLSDAQGQDVRRLTHFHLEDWAPQWSPDGRYIAFLSNREKRARVFLIRPDGSGTRAVSGMAATGDERDIAWHPEGGSLVFVGRMDDGKTRLWKVEIGDDAVGEPVALTDGSSRDDQPAWSPDGKYLVFVSEREGNTDLYLMRADGSGQTRLTEAPGADWLPRWLSR</sequence>
<keyword evidence="2" id="KW-0732">Signal</keyword>
<comment type="similarity">
    <text evidence="1">Belongs to the TolB family.</text>
</comment>
<dbReference type="HOGENOM" id="CLU_794334_0_0_7"/>
<dbReference type="RefSeq" id="WP_012831477.1">
    <property type="nucleotide sequence ID" value="NC_013440.1"/>
</dbReference>
<dbReference type="STRING" id="502025.Hoch_6416"/>
<dbReference type="KEGG" id="hoh:Hoch_6416"/>
<evidence type="ECO:0000313" key="3">
    <source>
        <dbReference type="EMBL" id="ACY18885.1"/>
    </source>
</evidence>
<dbReference type="AlphaFoldDB" id="D0LQ76"/>
<name>D0LQ76_HALO1</name>
<gene>
    <name evidence="3" type="ordered locus">Hoch_6416</name>
</gene>
<dbReference type="eggNOG" id="COG0823">
    <property type="taxonomic scope" value="Bacteria"/>
</dbReference>
<evidence type="ECO:0000256" key="1">
    <source>
        <dbReference type="ARBA" id="ARBA00009820"/>
    </source>
</evidence>
<feature type="chain" id="PRO_5003011449" evidence="2">
    <location>
        <begin position="29"/>
        <end position="362"/>
    </location>
</feature>
<accession>D0LQ76</accession>
<dbReference type="PROSITE" id="PS51257">
    <property type="entry name" value="PROKAR_LIPOPROTEIN"/>
    <property type="match status" value="1"/>
</dbReference>
<reference evidence="3 4" key="1">
    <citation type="journal article" date="2010" name="Stand. Genomic Sci.">
        <title>Complete genome sequence of Haliangium ochraceum type strain (SMP-2).</title>
        <authorList>
            <consortium name="US DOE Joint Genome Institute (JGI-PGF)"/>
            <person name="Ivanova N."/>
            <person name="Daum C."/>
            <person name="Lang E."/>
            <person name="Abt B."/>
            <person name="Kopitz M."/>
            <person name="Saunders E."/>
            <person name="Lapidus A."/>
            <person name="Lucas S."/>
            <person name="Glavina Del Rio T."/>
            <person name="Nolan M."/>
            <person name="Tice H."/>
            <person name="Copeland A."/>
            <person name="Cheng J.F."/>
            <person name="Chen F."/>
            <person name="Bruce D."/>
            <person name="Goodwin L."/>
            <person name="Pitluck S."/>
            <person name="Mavromatis K."/>
            <person name="Pati A."/>
            <person name="Mikhailova N."/>
            <person name="Chen A."/>
            <person name="Palaniappan K."/>
            <person name="Land M."/>
            <person name="Hauser L."/>
            <person name="Chang Y.J."/>
            <person name="Jeffries C.D."/>
            <person name="Detter J.C."/>
            <person name="Brettin T."/>
            <person name="Rohde M."/>
            <person name="Goker M."/>
            <person name="Bristow J."/>
            <person name="Markowitz V."/>
            <person name="Eisen J.A."/>
            <person name="Hugenholtz P."/>
            <person name="Kyrpides N.C."/>
            <person name="Klenk H.P."/>
        </authorList>
    </citation>
    <scope>NUCLEOTIDE SEQUENCE [LARGE SCALE GENOMIC DNA]</scope>
    <source>
        <strain evidence="4">DSM 14365 / CIP 107738 / JCM 11303 / AJ 13395 / SMP-2</strain>
    </source>
</reference>
<keyword evidence="4" id="KW-1185">Reference proteome</keyword>
<organism evidence="3 4">
    <name type="scientific">Haliangium ochraceum (strain DSM 14365 / JCM 11303 / SMP-2)</name>
    <dbReference type="NCBI Taxonomy" id="502025"/>
    <lineage>
        <taxon>Bacteria</taxon>
        <taxon>Pseudomonadati</taxon>
        <taxon>Myxococcota</taxon>
        <taxon>Polyangia</taxon>
        <taxon>Haliangiales</taxon>
        <taxon>Kofleriaceae</taxon>
        <taxon>Haliangium</taxon>
    </lineage>
</organism>
<dbReference type="EMBL" id="CP001804">
    <property type="protein sequence ID" value="ACY18885.1"/>
    <property type="molecule type" value="Genomic_DNA"/>
</dbReference>
<dbReference type="Pfam" id="PF07676">
    <property type="entry name" value="PD40"/>
    <property type="match status" value="4"/>
</dbReference>
<evidence type="ECO:0000313" key="4">
    <source>
        <dbReference type="Proteomes" id="UP000001880"/>
    </source>
</evidence>
<dbReference type="InterPro" id="IPR011659">
    <property type="entry name" value="WD40"/>
</dbReference>